<sequence length="273" mass="31015">MSLLKNRLRLAQAGIFVPTPGRYRSVIRDTARALKGRPAGEDVQDALLDAIVDDAEVDRLVLSDPRFVCINRLVVQGAQIWPMIERAATGLRALFPQSQVEFFIGMRDPATLIPALFKASRFSDFREFTENMQPHAVAWSEMLRRLQLAHPDCRITVWCNEDTPLLWGEILRELAGVGPTADLDGADDLAASIMEDEGYRRMRVWLDDNPPETETQRRRVLAAFLERYAKEDEIEETLNLPGWTEELMDEMSQSYDEDMDVIARIPGVTLLTP</sequence>
<dbReference type="Proteomes" id="UP000693972">
    <property type="component" value="Unassembled WGS sequence"/>
</dbReference>
<accession>A0A975TXZ0</accession>
<gene>
    <name evidence="1" type="ORF">KUL25_06835</name>
    <name evidence="2" type="ORF">KUL25_06840</name>
</gene>
<dbReference type="AlphaFoldDB" id="A0A975TXZ0"/>
<name>A0A975TXZ0_9RHOB</name>
<keyword evidence="3" id="KW-1185">Reference proteome</keyword>
<evidence type="ECO:0000313" key="2">
    <source>
        <dbReference type="EMBL" id="QXL89222.1"/>
    </source>
</evidence>
<dbReference type="EMBL" id="JAIMBW010000001">
    <property type="protein sequence ID" value="MBY4892475.1"/>
    <property type="molecule type" value="Genomic_DNA"/>
</dbReference>
<dbReference type="EMBL" id="CP078073">
    <property type="protein sequence ID" value="QXL89222.1"/>
    <property type="molecule type" value="Genomic_DNA"/>
</dbReference>
<protein>
    <recommendedName>
        <fullName evidence="4">Sulfotransferase family protein</fullName>
    </recommendedName>
</protein>
<evidence type="ECO:0000313" key="1">
    <source>
        <dbReference type="EMBL" id="MBY4892475.1"/>
    </source>
</evidence>
<reference evidence="2 3" key="1">
    <citation type="submission" date="2021-07" db="EMBL/GenBank/DDBJ databases">
        <title>Karlodiniumbacter phycospheric gen. nov., sp. nov., a phycosphere bacterium isolated from karlodinium veneficum.</title>
        <authorList>
            <person name="Peng Y."/>
            <person name="Jiang L."/>
            <person name="Lee J."/>
        </authorList>
    </citation>
    <scope>NUCLEOTIDE SEQUENCE</scope>
    <source>
        <strain evidence="2 3">N5</strain>
    </source>
</reference>
<evidence type="ECO:0008006" key="4">
    <source>
        <dbReference type="Google" id="ProtNLM"/>
    </source>
</evidence>
<dbReference type="RefSeq" id="WP_161489808.1">
    <property type="nucleotide sequence ID" value="NZ_JAIMBW010000001.1"/>
</dbReference>
<organism evidence="2">
    <name type="scientific">Gymnodinialimonas phycosphaerae</name>
    <dbReference type="NCBI Taxonomy" id="2841589"/>
    <lineage>
        <taxon>Bacteria</taxon>
        <taxon>Pseudomonadati</taxon>
        <taxon>Pseudomonadota</taxon>
        <taxon>Alphaproteobacteria</taxon>
        <taxon>Rhodobacterales</taxon>
        <taxon>Paracoccaceae</taxon>
        <taxon>Gymnodinialimonas</taxon>
    </lineage>
</organism>
<evidence type="ECO:0000313" key="3">
    <source>
        <dbReference type="Proteomes" id="UP000693972"/>
    </source>
</evidence>
<proteinExistence type="predicted"/>